<dbReference type="AlphaFoldDB" id="A0A1Y4SQ87"/>
<evidence type="ECO:0000313" key="2">
    <source>
        <dbReference type="Proteomes" id="UP000195305"/>
    </source>
</evidence>
<reference evidence="1 2" key="1">
    <citation type="journal article" date="2018" name="BMC Genomics">
        <title>Whole genome sequencing and function prediction of 133 gut anaerobes isolated from chicken caecum in pure cultures.</title>
        <authorList>
            <person name="Medvecky M."/>
            <person name="Cejkova D."/>
            <person name="Polansky O."/>
            <person name="Karasova D."/>
            <person name="Kubasova T."/>
            <person name="Cizek A."/>
            <person name="Rychlik I."/>
        </authorList>
    </citation>
    <scope>NUCLEOTIDE SEQUENCE [LARGE SCALE GENOMIC DNA]</scope>
    <source>
        <strain evidence="1 2">An13</strain>
    </source>
</reference>
<proteinExistence type="predicted"/>
<dbReference type="EMBL" id="NFLJ01000047">
    <property type="protein sequence ID" value="OUQ32075.1"/>
    <property type="molecule type" value="Genomic_DNA"/>
</dbReference>
<name>A0A1Y4SQ87_9FIRM</name>
<gene>
    <name evidence="1" type="ORF">B5E75_12750</name>
</gene>
<keyword evidence="2" id="KW-1185">Reference proteome</keyword>
<comment type="caution">
    <text evidence="1">The sequence shown here is derived from an EMBL/GenBank/DDBJ whole genome shotgun (WGS) entry which is preliminary data.</text>
</comment>
<protein>
    <submittedName>
        <fullName evidence="1">Uncharacterized protein</fullName>
    </submittedName>
</protein>
<accession>A0A1Y4SQ87</accession>
<dbReference type="OrthoDB" id="9871038at2"/>
<dbReference type="RefSeq" id="WP_087359888.1">
    <property type="nucleotide sequence ID" value="NZ_NFLJ01000047.1"/>
</dbReference>
<sequence length="84" mass="9985">MNKYLEAIDKLENNYDAFYMGNRYGIENTHEKEFKLLSELDGVENCLAWIHDCYDCYYKNELGEDNPFNYLRGVVNEASRNKND</sequence>
<organism evidence="1 2">
    <name type="scientific">Massilimicrobiota timonensis</name>
    <dbReference type="NCBI Taxonomy" id="1776392"/>
    <lineage>
        <taxon>Bacteria</taxon>
        <taxon>Bacillati</taxon>
        <taxon>Bacillota</taxon>
        <taxon>Erysipelotrichia</taxon>
        <taxon>Erysipelotrichales</taxon>
        <taxon>Erysipelotrichaceae</taxon>
        <taxon>Massilimicrobiota</taxon>
    </lineage>
</organism>
<evidence type="ECO:0000313" key="1">
    <source>
        <dbReference type="EMBL" id="OUQ32075.1"/>
    </source>
</evidence>
<dbReference type="Proteomes" id="UP000195305">
    <property type="component" value="Unassembled WGS sequence"/>
</dbReference>